<evidence type="ECO:0000256" key="5">
    <source>
        <dbReference type="ARBA" id="ARBA00023315"/>
    </source>
</evidence>
<evidence type="ECO:0000256" key="6">
    <source>
        <dbReference type="SAM" id="Phobius"/>
    </source>
</evidence>
<dbReference type="Proteomes" id="UP000176050">
    <property type="component" value="Chromosome"/>
</dbReference>
<dbReference type="PANTHER" id="PTHR10434">
    <property type="entry name" value="1-ACYL-SN-GLYCEROL-3-PHOSPHATE ACYLTRANSFERASE"/>
    <property type="match status" value="1"/>
</dbReference>
<dbReference type="STRING" id="1850246.LPB138_10765"/>
<dbReference type="KEGG" id="lul:LPB138_10765"/>
<evidence type="ECO:0000313" key="8">
    <source>
        <dbReference type="EMBL" id="AOW21129.1"/>
    </source>
</evidence>
<keyword evidence="4" id="KW-0443">Lipid metabolism</keyword>
<evidence type="ECO:0000313" key="9">
    <source>
        <dbReference type="Proteomes" id="UP000176050"/>
    </source>
</evidence>
<feature type="transmembrane region" description="Helical" evidence="6">
    <location>
        <begin position="12"/>
        <end position="34"/>
    </location>
</feature>
<dbReference type="OrthoDB" id="9803035at2"/>
<evidence type="ECO:0000256" key="1">
    <source>
        <dbReference type="ARBA" id="ARBA00005189"/>
    </source>
</evidence>
<dbReference type="GO" id="GO:0006654">
    <property type="term" value="P:phosphatidic acid biosynthetic process"/>
    <property type="evidence" value="ECO:0007669"/>
    <property type="project" value="TreeGrafter"/>
</dbReference>
<evidence type="ECO:0000256" key="3">
    <source>
        <dbReference type="ARBA" id="ARBA00022679"/>
    </source>
</evidence>
<keyword evidence="3 8" id="KW-0808">Transferase</keyword>
<dbReference type="GO" id="GO:0003841">
    <property type="term" value="F:1-acylglycerol-3-phosphate O-acyltransferase activity"/>
    <property type="evidence" value="ECO:0007669"/>
    <property type="project" value="TreeGrafter"/>
</dbReference>
<sequence length="248" mass="28608">MKIIRYIAILIWRIWFYVWVTLTITVAFIPLLIVTSRKQWYPAFYKIAHVWGKTILFVMGFKAKIEIDQEIDPYKSYMFCANHTSMIDIMLMLAVVKNPCVFVGKAELGKIPIFGFFFKRTSIMVDRSSSESRKSVFAEAQRRLDSGLSVCIFPEGLVPSDESVVLAPFKNGAFILAIEHQIPMVPMTFYDCKKRFSYTFFSGSPGDLRVKIHSFIETKGLELKDKSKLNKLMFDTIYNELANDLNSQ</sequence>
<proteinExistence type="predicted"/>
<protein>
    <submittedName>
        <fullName evidence="8">1-acyl-sn-glycerol-3-phosphate acyltransferase</fullName>
    </submittedName>
</protein>
<dbReference type="Pfam" id="PF01553">
    <property type="entry name" value="Acyltransferase"/>
    <property type="match status" value="1"/>
</dbReference>
<dbReference type="SMART" id="SM00563">
    <property type="entry name" value="PlsC"/>
    <property type="match status" value="1"/>
</dbReference>
<reference evidence="8 9" key="1">
    <citation type="submission" date="2016-10" db="EMBL/GenBank/DDBJ databases">
        <title>Lutibacter sp. LPB0138, isolated from marine gastropod.</title>
        <authorList>
            <person name="Kim E."/>
            <person name="Yi H."/>
        </authorList>
    </citation>
    <scope>NUCLEOTIDE SEQUENCE [LARGE SCALE GENOMIC DNA]</scope>
    <source>
        <strain evidence="8 9">LPB0138</strain>
    </source>
</reference>
<evidence type="ECO:0000256" key="2">
    <source>
        <dbReference type="ARBA" id="ARBA00022516"/>
    </source>
</evidence>
<dbReference type="InterPro" id="IPR002123">
    <property type="entry name" value="Plipid/glycerol_acylTrfase"/>
</dbReference>
<dbReference type="SUPFAM" id="SSF69593">
    <property type="entry name" value="Glycerol-3-phosphate (1)-acyltransferase"/>
    <property type="match status" value="1"/>
</dbReference>
<evidence type="ECO:0000256" key="4">
    <source>
        <dbReference type="ARBA" id="ARBA00023098"/>
    </source>
</evidence>
<keyword evidence="6" id="KW-1133">Transmembrane helix</keyword>
<accession>A0A1D8P9A3</accession>
<dbReference type="RefSeq" id="WP_070237293.1">
    <property type="nucleotide sequence ID" value="NZ_CP017478.1"/>
</dbReference>
<dbReference type="CDD" id="cd07989">
    <property type="entry name" value="LPLAT_AGPAT-like"/>
    <property type="match status" value="1"/>
</dbReference>
<keyword evidence="2" id="KW-0444">Lipid biosynthesis</keyword>
<feature type="domain" description="Phospholipid/glycerol acyltransferase" evidence="7">
    <location>
        <begin position="77"/>
        <end position="192"/>
    </location>
</feature>
<dbReference type="EMBL" id="CP017478">
    <property type="protein sequence ID" value="AOW21129.1"/>
    <property type="molecule type" value="Genomic_DNA"/>
</dbReference>
<organism evidence="8 9">
    <name type="scientific">Urechidicola croceus</name>
    <dbReference type="NCBI Taxonomy" id="1850246"/>
    <lineage>
        <taxon>Bacteria</taxon>
        <taxon>Pseudomonadati</taxon>
        <taxon>Bacteroidota</taxon>
        <taxon>Flavobacteriia</taxon>
        <taxon>Flavobacteriales</taxon>
        <taxon>Flavobacteriaceae</taxon>
        <taxon>Urechidicola</taxon>
    </lineage>
</organism>
<keyword evidence="6" id="KW-0472">Membrane</keyword>
<name>A0A1D8P9A3_9FLAO</name>
<comment type="pathway">
    <text evidence="1">Lipid metabolism.</text>
</comment>
<gene>
    <name evidence="8" type="ORF">LPB138_10765</name>
</gene>
<dbReference type="PANTHER" id="PTHR10434:SF64">
    <property type="entry name" value="1-ACYL-SN-GLYCEROL-3-PHOSPHATE ACYLTRANSFERASE-RELATED"/>
    <property type="match status" value="1"/>
</dbReference>
<evidence type="ECO:0000259" key="7">
    <source>
        <dbReference type="SMART" id="SM00563"/>
    </source>
</evidence>
<keyword evidence="5 8" id="KW-0012">Acyltransferase</keyword>
<keyword evidence="6" id="KW-0812">Transmembrane</keyword>
<keyword evidence="9" id="KW-1185">Reference proteome</keyword>
<dbReference type="AlphaFoldDB" id="A0A1D8P9A3"/>